<keyword evidence="3" id="KW-0963">Cytoplasm</keyword>
<evidence type="ECO:0000313" key="6">
    <source>
        <dbReference type="EMBL" id="GLD69075.1"/>
    </source>
</evidence>
<gene>
    <name evidence="6" type="ORF">AKAME5_002038800</name>
</gene>
<accession>A0AAD3RID5</accession>
<dbReference type="InterPro" id="IPR043448">
    <property type="entry name" value="PKHO1/2"/>
</dbReference>
<feature type="compositionally biased region" description="Polar residues" evidence="5">
    <location>
        <begin position="98"/>
        <end position="113"/>
    </location>
</feature>
<keyword evidence="7" id="KW-1185">Reference proteome</keyword>
<reference evidence="6" key="1">
    <citation type="submission" date="2022-08" db="EMBL/GenBank/DDBJ databases">
        <title>Genome sequencing of akame (Lates japonicus).</title>
        <authorList>
            <person name="Hashiguchi Y."/>
            <person name="Takahashi H."/>
        </authorList>
    </citation>
    <scope>NUCLEOTIDE SEQUENCE</scope>
    <source>
        <strain evidence="6">Kochi</strain>
    </source>
</reference>
<keyword evidence="4" id="KW-0472">Membrane</keyword>
<evidence type="ECO:0000313" key="7">
    <source>
        <dbReference type="Proteomes" id="UP001279410"/>
    </source>
</evidence>
<feature type="region of interest" description="Disordered" evidence="5">
    <location>
        <begin position="27"/>
        <end position="114"/>
    </location>
</feature>
<proteinExistence type="predicted"/>
<comment type="caution">
    <text evidence="6">The sequence shown here is derived from an EMBL/GenBank/DDBJ whole genome shotgun (WGS) entry which is preliminary data.</text>
</comment>
<dbReference type="SUPFAM" id="SSF50729">
    <property type="entry name" value="PH domain-like"/>
    <property type="match status" value="1"/>
</dbReference>
<dbReference type="EMBL" id="BRZM01000168">
    <property type="protein sequence ID" value="GLD69075.1"/>
    <property type="molecule type" value="Genomic_DNA"/>
</dbReference>
<evidence type="ECO:0000256" key="4">
    <source>
        <dbReference type="ARBA" id="ARBA00023136"/>
    </source>
</evidence>
<comment type="subcellular location">
    <subcellularLocation>
        <location evidence="2">Cytoplasm</location>
    </subcellularLocation>
    <subcellularLocation>
        <location evidence="1">Membrane</location>
    </subcellularLocation>
</comment>
<evidence type="ECO:0000256" key="5">
    <source>
        <dbReference type="SAM" id="MobiDB-lite"/>
    </source>
</evidence>
<name>A0AAD3RID5_LATJO</name>
<evidence type="ECO:0000256" key="1">
    <source>
        <dbReference type="ARBA" id="ARBA00004370"/>
    </source>
</evidence>
<protein>
    <submittedName>
        <fullName evidence="6">Pleckstrin homology domain-containing family O member 1-A isoform X1</fullName>
    </submittedName>
</protein>
<evidence type="ECO:0000256" key="2">
    <source>
        <dbReference type="ARBA" id="ARBA00004496"/>
    </source>
</evidence>
<dbReference type="GO" id="GO:0032587">
    <property type="term" value="C:ruffle membrane"/>
    <property type="evidence" value="ECO:0007669"/>
    <property type="project" value="TreeGrafter"/>
</dbReference>
<evidence type="ECO:0000256" key="3">
    <source>
        <dbReference type="ARBA" id="ARBA00022490"/>
    </source>
</evidence>
<dbReference type="GO" id="GO:1901739">
    <property type="term" value="P:regulation of myoblast fusion"/>
    <property type="evidence" value="ECO:0007669"/>
    <property type="project" value="TreeGrafter"/>
</dbReference>
<dbReference type="PANTHER" id="PTHR15871:SF1">
    <property type="entry name" value="PLECKSTRIN HOMOLOGY DOMAIN-CONTAINING FAMILY O MEMBER 1"/>
    <property type="match status" value="1"/>
</dbReference>
<organism evidence="6 7">
    <name type="scientific">Lates japonicus</name>
    <name type="common">Japanese lates</name>
    <dbReference type="NCBI Taxonomy" id="270547"/>
    <lineage>
        <taxon>Eukaryota</taxon>
        <taxon>Metazoa</taxon>
        <taxon>Chordata</taxon>
        <taxon>Craniata</taxon>
        <taxon>Vertebrata</taxon>
        <taxon>Euteleostomi</taxon>
        <taxon>Actinopterygii</taxon>
        <taxon>Neopterygii</taxon>
        <taxon>Teleostei</taxon>
        <taxon>Neoteleostei</taxon>
        <taxon>Acanthomorphata</taxon>
        <taxon>Carangaria</taxon>
        <taxon>Carangaria incertae sedis</taxon>
        <taxon>Centropomidae</taxon>
        <taxon>Lates</taxon>
    </lineage>
</organism>
<dbReference type="PANTHER" id="PTHR15871">
    <property type="entry name" value="PH DOMAIN-CONTAINING PROTEIN"/>
    <property type="match status" value="1"/>
</dbReference>
<dbReference type="AlphaFoldDB" id="A0AAD3RID5"/>
<dbReference type="GO" id="GO:0036195">
    <property type="term" value="C:muscle cell projection membrane"/>
    <property type="evidence" value="ECO:0007669"/>
    <property type="project" value="TreeGrafter"/>
</dbReference>
<dbReference type="Proteomes" id="UP001279410">
    <property type="component" value="Unassembled WGS sequence"/>
</dbReference>
<sequence>MALSCSDYRNIGCRARQSVHEHVEGEHLPPVARSPGGCCLGSDNSGGAEQDPDPDTVTPTHRGSAGTCSGPRGAGSRAEILLRAAERGASRGGRMKKSGQNSRGIQDSGQPMVQQPEKVGWIRKFCGRGIFRELWRNRFVVLRGDHLYISDKEVSPGPGLSSDLYWF</sequence>
<dbReference type="GO" id="GO:0005737">
    <property type="term" value="C:cytoplasm"/>
    <property type="evidence" value="ECO:0007669"/>
    <property type="project" value="UniProtKB-SubCell"/>
</dbReference>